<organism evidence="1 2">
    <name type="scientific">Streblomastix strix</name>
    <dbReference type="NCBI Taxonomy" id="222440"/>
    <lineage>
        <taxon>Eukaryota</taxon>
        <taxon>Metamonada</taxon>
        <taxon>Preaxostyla</taxon>
        <taxon>Oxymonadida</taxon>
        <taxon>Streblomastigidae</taxon>
        <taxon>Streblomastix</taxon>
    </lineage>
</organism>
<proteinExistence type="predicted"/>
<protein>
    <submittedName>
        <fullName evidence="1">Uncharacterized protein</fullName>
    </submittedName>
</protein>
<gene>
    <name evidence="1" type="ORF">EZS28_054008</name>
</gene>
<comment type="caution">
    <text evidence="1">The sequence shown here is derived from an EMBL/GenBank/DDBJ whole genome shotgun (WGS) entry which is preliminary data.</text>
</comment>
<dbReference type="Proteomes" id="UP000324800">
    <property type="component" value="Unassembled WGS sequence"/>
</dbReference>
<dbReference type="OrthoDB" id="10265867at2759"/>
<name>A0A5J4QWR1_9EUKA</name>
<evidence type="ECO:0000313" key="2">
    <source>
        <dbReference type="Proteomes" id="UP000324800"/>
    </source>
</evidence>
<dbReference type="AlphaFoldDB" id="A0A5J4QWR1"/>
<feature type="non-terminal residue" evidence="1">
    <location>
        <position position="1"/>
    </location>
</feature>
<dbReference type="EMBL" id="SNRW01043987">
    <property type="protein sequence ID" value="KAA6325952.1"/>
    <property type="molecule type" value="Genomic_DNA"/>
</dbReference>
<evidence type="ECO:0000313" key="1">
    <source>
        <dbReference type="EMBL" id="KAA6325952.1"/>
    </source>
</evidence>
<accession>A0A5J4QWR1</accession>
<sequence>WDDAEDKSRVKKEKMNISEAASVYGEFVCSSMGRITVILRTRTESKRNRVRLNNPQMIRQGGEINQQSLGIGIDQNGQTQRLKPKDEYAITADNRMILSAFEEAIRILSEMKQFLM</sequence>
<reference evidence="1 2" key="1">
    <citation type="submission" date="2019-03" db="EMBL/GenBank/DDBJ databases">
        <title>Single cell metagenomics reveals metabolic interactions within the superorganism composed of flagellate Streblomastix strix and complex community of Bacteroidetes bacteria on its surface.</title>
        <authorList>
            <person name="Treitli S.C."/>
            <person name="Kolisko M."/>
            <person name="Husnik F."/>
            <person name="Keeling P."/>
            <person name="Hampl V."/>
        </authorList>
    </citation>
    <scope>NUCLEOTIDE SEQUENCE [LARGE SCALE GENOMIC DNA]</scope>
    <source>
        <strain evidence="1">ST1C</strain>
    </source>
</reference>
<feature type="non-terminal residue" evidence="1">
    <location>
        <position position="116"/>
    </location>
</feature>